<feature type="compositionally biased region" description="Acidic residues" evidence="1">
    <location>
        <begin position="608"/>
        <end position="618"/>
    </location>
</feature>
<feature type="region of interest" description="Disordered" evidence="1">
    <location>
        <begin position="212"/>
        <end position="238"/>
    </location>
</feature>
<keyword evidence="2" id="KW-0812">Transmembrane</keyword>
<gene>
    <name evidence="3" type="ORF">ODALV1_LOCUS14031</name>
</gene>
<evidence type="ECO:0000313" key="4">
    <source>
        <dbReference type="Proteomes" id="UP001642540"/>
    </source>
</evidence>
<feature type="region of interest" description="Disordered" evidence="1">
    <location>
        <begin position="387"/>
        <end position="458"/>
    </location>
</feature>
<keyword evidence="2" id="KW-0472">Membrane</keyword>
<evidence type="ECO:0000256" key="1">
    <source>
        <dbReference type="SAM" id="MobiDB-lite"/>
    </source>
</evidence>
<dbReference type="EMBL" id="CAXLJM020000043">
    <property type="protein sequence ID" value="CAL8110163.1"/>
    <property type="molecule type" value="Genomic_DNA"/>
</dbReference>
<feature type="region of interest" description="Disordered" evidence="1">
    <location>
        <begin position="127"/>
        <end position="179"/>
    </location>
</feature>
<comment type="caution">
    <text evidence="3">The sequence shown here is derived from an EMBL/GenBank/DDBJ whole genome shotgun (WGS) entry which is preliminary data.</text>
</comment>
<feature type="compositionally biased region" description="Low complexity" evidence="1">
    <location>
        <begin position="775"/>
        <end position="828"/>
    </location>
</feature>
<feature type="compositionally biased region" description="Polar residues" evidence="1">
    <location>
        <begin position="169"/>
        <end position="179"/>
    </location>
</feature>
<protein>
    <submittedName>
        <fullName evidence="3">Uncharacterized protein</fullName>
    </submittedName>
</protein>
<feature type="compositionally biased region" description="Low complexity" evidence="1">
    <location>
        <begin position="437"/>
        <end position="454"/>
    </location>
</feature>
<evidence type="ECO:0000313" key="3">
    <source>
        <dbReference type="EMBL" id="CAL8110163.1"/>
    </source>
</evidence>
<feature type="region of interest" description="Disordered" evidence="1">
    <location>
        <begin position="772"/>
        <end position="832"/>
    </location>
</feature>
<organism evidence="3 4">
    <name type="scientific">Orchesella dallaii</name>
    <dbReference type="NCBI Taxonomy" id="48710"/>
    <lineage>
        <taxon>Eukaryota</taxon>
        <taxon>Metazoa</taxon>
        <taxon>Ecdysozoa</taxon>
        <taxon>Arthropoda</taxon>
        <taxon>Hexapoda</taxon>
        <taxon>Collembola</taxon>
        <taxon>Entomobryomorpha</taxon>
        <taxon>Entomobryoidea</taxon>
        <taxon>Orchesellidae</taxon>
        <taxon>Orchesellinae</taxon>
        <taxon>Orchesella</taxon>
    </lineage>
</organism>
<reference evidence="3 4" key="1">
    <citation type="submission" date="2024-08" db="EMBL/GenBank/DDBJ databases">
        <authorList>
            <person name="Cucini C."/>
            <person name="Frati F."/>
        </authorList>
    </citation>
    <scope>NUCLEOTIDE SEQUENCE [LARGE SCALE GENOMIC DNA]</scope>
</reference>
<feature type="region of interest" description="Disordered" evidence="1">
    <location>
        <begin position="604"/>
        <end position="623"/>
    </location>
</feature>
<proteinExistence type="predicted"/>
<feature type="compositionally biased region" description="Polar residues" evidence="1">
    <location>
        <begin position="144"/>
        <end position="156"/>
    </location>
</feature>
<keyword evidence="4" id="KW-1185">Reference proteome</keyword>
<sequence length="1031" mass="113892">MSVRKFFHKLISLISTACYLFELINAVSYGPPLVSLTRWDRLVRGPTIFNPDTGRVISLEDYPNYSVVIPLAPESPTATSNQVFISRRVSGPGEFHVEAPAGHGVMAVIQSLDLRVADDTCNDFILNTKKTRNPSPIPRPRVHTPQNSGVQNQAIPSSSSRRYSEVVRTPTTNAGTTPINPLRRINALIEQAHAAVRQQTNRVSPITVTYHQSQKSYEVRNSENSTQSESSPSNNQSTTIMDLDEVTALINQRVAEALQRANDEHAAQQTAKDAELARLRLDNDLLVDRVRNPSPTRALSSALSGIGIVAANAITAEKPKFKEGHTPPEEFLKDVEGYLTSHGFKRENFITASGREGYGKKAVATQEGQQAMGRGNNFRFHIQGRWRGGSRRGESDRGRMGRGHMQRGGFQHYGNGNRRPYGVGVYPTRGRGENRGGDQQNGNNRGNNRAMSSRGRGREIPTAFDREMSDFNPKPVETLLDQLKTIPKDLKRHIEWVRNNIRKMQKSNKTYYDKKHIPHPFKSGDKVMIRNHARSDKTAHKIQKLLRKWIGPFLLGAQAEDNDVTFEILTIPEFRRVGRRHVSDLRPYVERRTIRRRLVTSPNVDNVDNADEPGEFSDVDGGGIETTGTCGKVDIRDSSYAPQGLLGPRAFVSPSGKMRVLFYHGFIWGLVRNFNFDLLDPSLNPMLRVEIAFTAIKDCPSANTTDVVQTDSDSNLNSLISCSPSAPNNTKTCISKELFCDRNLNCAFEQDFGSDEDLLLCHEQFNIAFSKSQHSPPTTIASTTTGTSSSSTTTSATTTTTTSTSTEATTSAQPTPTTPKSTNTSGTGEARVYKKQSTGTDAAGLIGLVRKFPLLIKTTTSSTTPTSKDDGVVKIYERKSGKIQSNYSTTKTTKMPFASGGELFADIKSDPVEDSLIDGASKEIIEGDTMSPQTIVGIVSIVAVVLILCGVLRVWYCYNKVIWNPHGSLPSNGTPPEFPNPGIMRKIKQLVAESEEGFNEKKCIGLKEQPPSYEILFPLPEETVENKNFKV</sequence>
<accession>A0ABP1QUT2</accession>
<keyword evidence="2" id="KW-1133">Transmembrane helix</keyword>
<dbReference type="Proteomes" id="UP001642540">
    <property type="component" value="Unassembled WGS sequence"/>
</dbReference>
<name>A0ABP1QUT2_9HEXA</name>
<evidence type="ECO:0000256" key="2">
    <source>
        <dbReference type="SAM" id="Phobius"/>
    </source>
</evidence>
<feature type="transmembrane region" description="Helical" evidence="2">
    <location>
        <begin position="935"/>
        <end position="956"/>
    </location>
</feature>
<feature type="compositionally biased region" description="Low complexity" evidence="1">
    <location>
        <begin position="222"/>
        <end position="238"/>
    </location>
</feature>